<feature type="compositionally biased region" description="Low complexity" evidence="1">
    <location>
        <begin position="472"/>
        <end position="483"/>
    </location>
</feature>
<feature type="compositionally biased region" description="Polar residues" evidence="1">
    <location>
        <begin position="743"/>
        <end position="752"/>
    </location>
</feature>
<feature type="compositionally biased region" description="Basic and acidic residues" evidence="1">
    <location>
        <begin position="528"/>
        <end position="545"/>
    </location>
</feature>
<organism evidence="2 3">
    <name type="scientific">Moniliophthora roreri (strain MCA 2997)</name>
    <name type="common">Cocoa frosty pod rot fungus</name>
    <name type="synonym">Crinipellis roreri</name>
    <dbReference type="NCBI Taxonomy" id="1381753"/>
    <lineage>
        <taxon>Eukaryota</taxon>
        <taxon>Fungi</taxon>
        <taxon>Dikarya</taxon>
        <taxon>Basidiomycota</taxon>
        <taxon>Agaricomycotina</taxon>
        <taxon>Agaricomycetes</taxon>
        <taxon>Agaricomycetidae</taxon>
        <taxon>Agaricales</taxon>
        <taxon>Marasmiineae</taxon>
        <taxon>Marasmiaceae</taxon>
        <taxon>Moniliophthora</taxon>
    </lineage>
</organism>
<feature type="compositionally biased region" description="Basic and acidic residues" evidence="1">
    <location>
        <begin position="555"/>
        <end position="569"/>
    </location>
</feature>
<feature type="compositionally biased region" description="Polar residues" evidence="1">
    <location>
        <begin position="92"/>
        <end position="108"/>
    </location>
</feature>
<feature type="compositionally biased region" description="Basic residues" evidence="1">
    <location>
        <begin position="570"/>
        <end position="582"/>
    </location>
</feature>
<feature type="compositionally biased region" description="Polar residues" evidence="1">
    <location>
        <begin position="962"/>
        <end position="971"/>
    </location>
</feature>
<feature type="region of interest" description="Disordered" evidence="1">
    <location>
        <begin position="327"/>
        <end position="382"/>
    </location>
</feature>
<feature type="compositionally biased region" description="Polar residues" evidence="1">
    <location>
        <begin position="329"/>
        <end position="338"/>
    </location>
</feature>
<feature type="compositionally biased region" description="Low complexity" evidence="1">
    <location>
        <begin position="768"/>
        <end position="803"/>
    </location>
</feature>
<dbReference type="Proteomes" id="UP000017559">
    <property type="component" value="Unassembled WGS sequence"/>
</dbReference>
<feature type="compositionally biased region" description="Basic and acidic residues" evidence="1">
    <location>
        <begin position="418"/>
        <end position="427"/>
    </location>
</feature>
<name>V2XEW6_MONRO</name>
<feature type="compositionally biased region" description="Acidic residues" evidence="1">
    <location>
        <begin position="517"/>
        <end position="527"/>
    </location>
</feature>
<accession>V2XEW6</accession>
<feature type="compositionally biased region" description="Low complexity" evidence="1">
    <location>
        <begin position="114"/>
        <end position="125"/>
    </location>
</feature>
<dbReference type="OrthoDB" id="5964929at2759"/>
<evidence type="ECO:0008006" key="4">
    <source>
        <dbReference type="Google" id="ProtNLM"/>
    </source>
</evidence>
<evidence type="ECO:0000256" key="1">
    <source>
        <dbReference type="SAM" id="MobiDB-lite"/>
    </source>
</evidence>
<feature type="compositionally biased region" description="Low complexity" evidence="1">
    <location>
        <begin position="945"/>
        <end position="961"/>
    </location>
</feature>
<feature type="region of interest" description="Disordered" evidence="1">
    <location>
        <begin position="91"/>
        <end position="125"/>
    </location>
</feature>
<dbReference type="HOGENOM" id="CLU_012740_0_0_1"/>
<dbReference type="KEGG" id="mrr:Moror_4701"/>
<sequence>MSMATTTTEILFNSPALHSLKRDQLVKLCKIHSIKASGKNVELIARLKQVAETLPKNSALSIAARSEEALEEDGDIEMDVDEKLDTVAEMGESSSQGTLASQGTMTSHRSGEFGTASSKGTLSSSSSVGSSIKALASSLGLKRSITTKSTTSTVSTTSTLPPLPVFPKSHLIEDELSKYSRPYSAFPPPSPSTMPKQDNFAPGNLPTAAALAKFDFNNTAEPEPLPGHILRPGMPAPLNARLSMGQTPATPGGEPKVGLTTTIRLVSNLTTGDDGIASSAGWSAESKPGPATPQLKPFKPTFDLVMASPGGDGERIYPALPMDDLVYGDTSTTDTRQTGKVPGALPSESLPPAATPSKSLIPPPEPIVFGSPNPRNRPSVTDREYSDRMAAMMEELYKRSETTEGDNTSLVGHLRHGTTFDKLDQDGSPRVTKPLPKVRTSVASKFDRMHEKEFSKMESIGGYMNRKNATALGSAPAAPAPVAGRKRKSSVLQSAVDEQRPAAAAKKPKATVPGGFGDDDDESEQEEDRGGKKARVEFAEHKDDAKDGDEEIDDEKERERLQREREAIRRRLAANREKRRSSGRVSVGRVGAGGPRKSGLKLQKAPPKPAPANKSRFGFGFVSTAAKTLVRGVWGSKKEKPATEVAVSTTTTTTSSGPPTASSSNTAPGLPRSQGKASLTSIPTGAGHQRKPSSGLNVPPPTAKPRVTSGTSTVSSIGTLASIATTRTNATGRSRSPIPLNMRNGTTSSRTSVVGVGGPPTTSSRITSVGAGRSSGSVRGSITSNTGSAVTGSTRSRTSAGTAFLPNTAGSRLLAPTASSLAKAQGPVNKLRQLPVPQGVPTEKPAEASSEPKSRIFDSITNSDSLAGAKSPPPGTPGKIFSKPLIAPPGSGIPSPVRSGSTTLTTAGVLAVPTGAPTRQRSLVARKPRISRSKVIAKLASQRVASNSSTASSSSSRAPAATNGSITTRSSLGPRIGGGPAPRKSGVGARRSHVGVAGGGRREARESAVMLSAKKRARQSEYYARRKSRASGVGVRASGGDMDVDA</sequence>
<keyword evidence="3" id="KW-1185">Reference proteome</keyword>
<feature type="compositionally biased region" description="Low complexity" evidence="1">
    <location>
        <begin position="707"/>
        <end position="719"/>
    </location>
</feature>
<feature type="region of interest" description="Disordered" evidence="1">
    <location>
        <begin position="472"/>
        <end position="617"/>
    </location>
</feature>
<dbReference type="AlphaFoldDB" id="V2XEW6"/>
<gene>
    <name evidence="2" type="ORF">Moror_4701</name>
</gene>
<feature type="compositionally biased region" description="Low complexity" evidence="1">
    <location>
        <begin position="643"/>
        <end position="668"/>
    </location>
</feature>
<evidence type="ECO:0000313" key="3">
    <source>
        <dbReference type="Proteomes" id="UP000017559"/>
    </source>
</evidence>
<evidence type="ECO:0000313" key="2">
    <source>
        <dbReference type="EMBL" id="ESK92252.1"/>
    </source>
</evidence>
<comment type="caution">
    <text evidence="2">The sequence shown here is derived from an EMBL/GenBank/DDBJ whole genome shotgun (WGS) entry which is preliminary data.</text>
</comment>
<feature type="compositionally biased region" description="Basic and acidic residues" evidence="1">
    <location>
        <begin position="844"/>
        <end position="856"/>
    </location>
</feature>
<protein>
    <recommendedName>
        <fullName evidence="4">SAP domain-containing protein</fullName>
    </recommendedName>
</protein>
<proteinExistence type="predicted"/>
<feature type="compositionally biased region" description="Polar residues" evidence="1">
    <location>
        <begin position="722"/>
        <end position="734"/>
    </location>
</feature>
<dbReference type="EMBL" id="AWSO01000296">
    <property type="protein sequence ID" value="ESK92252.1"/>
    <property type="molecule type" value="Genomic_DNA"/>
</dbReference>
<feature type="region of interest" description="Disordered" evidence="1">
    <location>
        <begin position="634"/>
        <end position="1046"/>
    </location>
</feature>
<reference evidence="2 3" key="1">
    <citation type="journal article" date="2014" name="BMC Genomics">
        <title>Genome and secretome analysis of the hemibiotrophic fungal pathogen, Moniliophthora roreri, which causes frosty pod rot disease of cacao: mechanisms of the biotrophic and necrotrophic phases.</title>
        <authorList>
            <person name="Meinhardt L.W."/>
            <person name="Costa G.G.L."/>
            <person name="Thomazella D.P.T."/>
            <person name="Teixeira P.J.P.L."/>
            <person name="Carazzolle M.F."/>
            <person name="Schuster S.C."/>
            <person name="Carlson J.E."/>
            <person name="Guiltinan M.J."/>
            <person name="Mieczkowski P."/>
            <person name="Farmer A."/>
            <person name="Ramaraj T."/>
            <person name="Crozier J."/>
            <person name="Davis R.E."/>
            <person name="Shao J."/>
            <person name="Melnick R.L."/>
            <person name="Pereira G.A.G."/>
            <person name="Bailey B.A."/>
        </authorList>
    </citation>
    <scope>NUCLEOTIDE SEQUENCE [LARGE SCALE GENOMIC DNA]</scope>
    <source>
        <strain evidence="2 3">MCA 2997</strain>
    </source>
</reference>
<feature type="region of interest" description="Disordered" evidence="1">
    <location>
        <begin position="400"/>
        <end position="446"/>
    </location>
</feature>